<comment type="caution">
    <text evidence="3">The sequence shown here is derived from an EMBL/GenBank/DDBJ whole genome shotgun (WGS) entry which is preliminary data.</text>
</comment>
<evidence type="ECO:0000313" key="3">
    <source>
        <dbReference type="EMBL" id="HCW92842.1"/>
    </source>
</evidence>
<protein>
    <recommendedName>
        <fullName evidence="2">Lipoprotein LPP20-like domain-containing protein</fullName>
    </recommendedName>
</protein>
<name>A0A3D5QCF5_FLESI</name>
<dbReference type="Proteomes" id="UP000262325">
    <property type="component" value="Unassembled WGS sequence"/>
</dbReference>
<reference evidence="3 4" key="1">
    <citation type="journal article" date="2018" name="Nat. Biotechnol.">
        <title>A standardized bacterial taxonomy based on genome phylogeny substantially revises the tree of life.</title>
        <authorList>
            <person name="Parks D.H."/>
            <person name="Chuvochina M."/>
            <person name="Waite D.W."/>
            <person name="Rinke C."/>
            <person name="Skarshewski A."/>
            <person name="Chaumeil P.A."/>
            <person name="Hugenholtz P."/>
        </authorList>
    </citation>
    <scope>NUCLEOTIDE SEQUENCE [LARGE SCALE GENOMIC DNA]</scope>
    <source>
        <strain evidence="3">UBA8672</strain>
    </source>
</reference>
<dbReference type="EMBL" id="DPPF01000085">
    <property type="protein sequence ID" value="HCW92842.1"/>
    <property type="molecule type" value="Genomic_DNA"/>
</dbReference>
<dbReference type="InterPro" id="IPR024952">
    <property type="entry name" value="LPP20-like_dom"/>
</dbReference>
<dbReference type="Gene3D" id="3.10.129.140">
    <property type="entry name" value="Helicobacter TNF-alpha-Inducing protein"/>
    <property type="match status" value="1"/>
</dbReference>
<evidence type="ECO:0000256" key="1">
    <source>
        <dbReference type="SAM" id="SignalP"/>
    </source>
</evidence>
<feature type="chain" id="PRO_5017609656" description="Lipoprotein LPP20-like domain-containing protein" evidence="1">
    <location>
        <begin position="20"/>
        <end position="192"/>
    </location>
</feature>
<accession>A0A3D5QCF5</accession>
<evidence type="ECO:0000259" key="2">
    <source>
        <dbReference type="Pfam" id="PF02169"/>
    </source>
</evidence>
<organism evidence="3 4">
    <name type="scientific">Flexistipes sinusarabici</name>
    <dbReference type="NCBI Taxonomy" id="2352"/>
    <lineage>
        <taxon>Bacteria</taxon>
        <taxon>Pseudomonadati</taxon>
        <taxon>Deferribacterota</taxon>
        <taxon>Deferribacteres</taxon>
        <taxon>Deferribacterales</taxon>
        <taxon>Flexistipitaceae</taxon>
        <taxon>Flexistipes</taxon>
    </lineage>
</organism>
<proteinExistence type="predicted"/>
<feature type="domain" description="Lipoprotein LPP20-like" evidence="2">
    <location>
        <begin position="38"/>
        <end position="143"/>
    </location>
</feature>
<dbReference type="Pfam" id="PF02169">
    <property type="entry name" value="LPP20"/>
    <property type="match status" value="1"/>
</dbReference>
<evidence type="ECO:0000313" key="4">
    <source>
        <dbReference type="Proteomes" id="UP000262325"/>
    </source>
</evidence>
<dbReference type="PROSITE" id="PS51257">
    <property type="entry name" value="PROKAR_LIPOPROTEIN"/>
    <property type="match status" value="1"/>
</dbReference>
<feature type="signal peptide" evidence="1">
    <location>
        <begin position="1"/>
        <end position="19"/>
    </location>
</feature>
<gene>
    <name evidence="3" type="ORF">DHM44_04090</name>
</gene>
<sequence length="192" mass="20885">MKKVLYAAMVLIILSFVAAGCGKKAPEPLTHSCLEGAPSWVINPSMEGSITGLGSAKIGAAGMQFARTEAIAVARDEIARTISVKVKNMFKNFTQATGVGDEETVDRVAVNVSKQVASQTLSGSVPTKTWVSPCNEYYTLVVLNPGKVEDVVQKNAISSFKNERALWQQFQAKKAHEELEKEIEKEFGDYKN</sequence>
<keyword evidence="1" id="KW-0732">Signal</keyword>
<dbReference type="AlphaFoldDB" id="A0A3D5QCF5"/>